<name>A0A9W8ZTS7_9AGAR</name>
<dbReference type="GO" id="GO:0005634">
    <property type="term" value="C:nucleus"/>
    <property type="evidence" value="ECO:0007669"/>
    <property type="project" value="UniProtKB-SubCell"/>
</dbReference>
<dbReference type="PANTHER" id="PTHR11829:SF343">
    <property type="entry name" value="FORK-HEAD DOMAIN-CONTAINING PROTEIN"/>
    <property type="match status" value="1"/>
</dbReference>
<dbReference type="Gene3D" id="1.10.10.10">
    <property type="entry name" value="Winged helix-like DNA-binding domain superfamily/Winged helix DNA-binding domain"/>
    <property type="match status" value="1"/>
</dbReference>
<proteinExistence type="predicted"/>
<dbReference type="InterPro" id="IPR036388">
    <property type="entry name" value="WH-like_DNA-bd_sf"/>
</dbReference>
<feature type="domain" description="Fork-head" evidence="4">
    <location>
        <begin position="56"/>
        <end position="147"/>
    </location>
</feature>
<feature type="compositionally biased region" description="Low complexity" evidence="3">
    <location>
        <begin position="13"/>
        <end position="23"/>
    </location>
</feature>
<keyword evidence="1 2" id="KW-0238">DNA-binding</keyword>
<dbReference type="AlphaFoldDB" id="A0A9W8ZTS7"/>
<feature type="DNA-binding region" description="Fork-head" evidence="2">
    <location>
        <begin position="56"/>
        <end position="147"/>
    </location>
</feature>
<accession>A0A9W8ZTS7</accession>
<keyword evidence="2" id="KW-0539">Nucleus</keyword>
<keyword evidence="6" id="KW-1185">Reference proteome</keyword>
<dbReference type="GO" id="GO:0000981">
    <property type="term" value="F:DNA-binding transcription factor activity, RNA polymerase II-specific"/>
    <property type="evidence" value="ECO:0007669"/>
    <property type="project" value="TreeGrafter"/>
</dbReference>
<dbReference type="SMART" id="SM00339">
    <property type="entry name" value="FH"/>
    <property type="match status" value="1"/>
</dbReference>
<dbReference type="PROSITE" id="PS50039">
    <property type="entry name" value="FORK_HEAD_3"/>
    <property type="match status" value="1"/>
</dbReference>
<dbReference type="InterPro" id="IPR050211">
    <property type="entry name" value="FOX_domain-containing"/>
</dbReference>
<dbReference type="CDD" id="cd00059">
    <property type="entry name" value="FH_FOX"/>
    <property type="match status" value="1"/>
</dbReference>
<organism evidence="5 6">
    <name type="scientific">Lentinula aciculospora</name>
    <dbReference type="NCBI Taxonomy" id="153920"/>
    <lineage>
        <taxon>Eukaryota</taxon>
        <taxon>Fungi</taxon>
        <taxon>Dikarya</taxon>
        <taxon>Basidiomycota</taxon>
        <taxon>Agaricomycotina</taxon>
        <taxon>Agaricomycetes</taxon>
        <taxon>Agaricomycetidae</taxon>
        <taxon>Agaricales</taxon>
        <taxon>Marasmiineae</taxon>
        <taxon>Omphalotaceae</taxon>
        <taxon>Lentinula</taxon>
    </lineage>
</organism>
<comment type="subcellular location">
    <subcellularLocation>
        <location evidence="2">Nucleus</location>
    </subcellularLocation>
</comment>
<dbReference type="OrthoDB" id="5954824at2759"/>
<evidence type="ECO:0000256" key="1">
    <source>
        <dbReference type="ARBA" id="ARBA00023125"/>
    </source>
</evidence>
<dbReference type="PRINTS" id="PR00053">
    <property type="entry name" value="FORKHEAD"/>
</dbReference>
<dbReference type="EMBL" id="JAOTPV010000051">
    <property type="protein sequence ID" value="KAJ4466753.1"/>
    <property type="molecule type" value="Genomic_DNA"/>
</dbReference>
<feature type="region of interest" description="Disordered" evidence="3">
    <location>
        <begin position="142"/>
        <end position="181"/>
    </location>
</feature>
<dbReference type="GO" id="GO:0000978">
    <property type="term" value="F:RNA polymerase II cis-regulatory region sequence-specific DNA binding"/>
    <property type="evidence" value="ECO:0007669"/>
    <property type="project" value="TreeGrafter"/>
</dbReference>
<dbReference type="InterPro" id="IPR036390">
    <property type="entry name" value="WH_DNA-bd_sf"/>
</dbReference>
<dbReference type="InterPro" id="IPR001766">
    <property type="entry name" value="Fork_head_dom"/>
</dbReference>
<dbReference type="Pfam" id="PF00250">
    <property type="entry name" value="Forkhead"/>
    <property type="match status" value="1"/>
</dbReference>
<gene>
    <name evidence="5" type="ORF">J3R30DRAFT_2214172</name>
</gene>
<dbReference type="PANTHER" id="PTHR11829">
    <property type="entry name" value="FORKHEAD BOX PROTEIN"/>
    <property type="match status" value="1"/>
</dbReference>
<evidence type="ECO:0000259" key="4">
    <source>
        <dbReference type="PROSITE" id="PS50039"/>
    </source>
</evidence>
<dbReference type="Proteomes" id="UP001150266">
    <property type="component" value="Unassembled WGS sequence"/>
</dbReference>
<comment type="caution">
    <text evidence="5">The sequence shown here is derived from an EMBL/GenBank/DDBJ whole genome shotgun (WGS) entry which is preliminary data.</text>
</comment>
<evidence type="ECO:0000313" key="5">
    <source>
        <dbReference type="EMBL" id="KAJ4466753.1"/>
    </source>
</evidence>
<reference evidence="5" key="1">
    <citation type="submission" date="2022-08" db="EMBL/GenBank/DDBJ databases">
        <title>A Global Phylogenomic Analysis of the Shiitake Genus Lentinula.</title>
        <authorList>
            <consortium name="DOE Joint Genome Institute"/>
            <person name="Sierra-Patev S."/>
            <person name="Min B."/>
            <person name="Naranjo-Ortiz M."/>
            <person name="Looney B."/>
            <person name="Konkel Z."/>
            <person name="Slot J.C."/>
            <person name="Sakamoto Y."/>
            <person name="Steenwyk J.L."/>
            <person name="Rokas A."/>
            <person name="Carro J."/>
            <person name="Camarero S."/>
            <person name="Ferreira P."/>
            <person name="Molpeceres G."/>
            <person name="Ruiz-Duenas F.J."/>
            <person name="Serrano A."/>
            <person name="Henrissat B."/>
            <person name="Drula E."/>
            <person name="Hughes K.W."/>
            <person name="Mata J.L."/>
            <person name="Ishikawa N.K."/>
            <person name="Vargas-Isla R."/>
            <person name="Ushijima S."/>
            <person name="Smith C.A."/>
            <person name="Ahrendt S."/>
            <person name="Andreopoulos W."/>
            <person name="He G."/>
            <person name="Labutti K."/>
            <person name="Lipzen A."/>
            <person name="Ng V."/>
            <person name="Riley R."/>
            <person name="Sandor L."/>
            <person name="Barry K."/>
            <person name="Martinez A.T."/>
            <person name="Xiao Y."/>
            <person name="Gibbons J.G."/>
            <person name="Terashima K."/>
            <person name="Grigoriev I.V."/>
            <person name="Hibbett D.S."/>
        </authorList>
    </citation>
    <scope>NUCLEOTIDE SEQUENCE</scope>
    <source>
        <strain evidence="5">JLM2183</strain>
    </source>
</reference>
<dbReference type="SUPFAM" id="SSF46785">
    <property type="entry name" value="Winged helix' DNA-binding domain"/>
    <property type="match status" value="1"/>
</dbReference>
<protein>
    <recommendedName>
        <fullName evidence="4">Fork-head domain-containing protein</fullName>
    </recommendedName>
</protein>
<evidence type="ECO:0000256" key="2">
    <source>
        <dbReference type="PROSITE-ProRule" id="PRU00089"/>
    </source>
</evidence>
<feature type="region of interest" description="Disordered" evidence="3">
    <location>
        <begin position="1"/>
        <end position="23"/>
    </location>
</feature>
<evidence type="ECO:0000313" key="6">
    <source>
        <dbReference type="Proteomes" id="UP001150266"/>
    </source>
</evidence>
<evidence type="ECO:0000256" key="3">
    <source>
        <dbReference type="SAM" id="MobiDB-lite"/>
    </source>
</evidence>
<feature type="compositionally biased region" description="Basic and acidic residues" evidence="3">
    <location>
        <begin position="169"/>
        <end position="181"/>
    </location>
</feature>
<sequence length="298" mass="33437">MSHCLERKHYNRSSRSPSENSDSFLDAGPTLRSAFRIPPELPINLSILPDPVPGERPAVPLEALVQLAIYGSSRGKLTLQEIYSAIEDRFEYFRSTDRKWRASIRHMLSLRSIFVLTERPATAPGRGSYWQLDVSVTMKYKRPRKRRVPGRCKSSSRSSSLGDFSNDNKNNDLDKEARHNFESPAPDATFGLYEINHTFDPPSLFPFPVARASECPSSGVVHHPKPSLAPFNFNPLVLKGETGFGQSPALIDPSCDAWWGQVPAYSPDPMVPDHSLSFTKALYHPRVVKTPFLPSFLI</sequence>